<accession>A0ABP7IH71</accession>
<protein>
    <recommendedName>
        <fullName evidence="4">WGR domain-containing protein</fullName>
    </recommendedName>
</protein>
<keyword evidence="3" id="KW-1185">Reference proteome</keyword>
<proteinExistence type="predicted"/>
<dbReference type="Proteomes" id="UP001501821">
    <property type="component" value="Unassembled WGS sequence"/>
</dbReference>
<gene>
    <name evidence="2" type="ORF">GCM10022242_20270</name>
</gene>
<reference evidence="3" key="1">
    <citation type="journal article" date="2019" name="Int. J. Syst. Evol. Microbiol.">
        <title>The Global Catalogue of Microorganisms (GCM) 10K type strain sequencing project: providing services to taxonomists for standard genome sequencing and annotation.</title>
        <authorList>
            <consortium name="The Broad Institute Genomics Platform"/>
            <consortium name="The Broad Institute Genome Sequencing Center for Infectious Disease"/>
            <person name="Wu L."/>
            <person name="Ma J."/>
        </authorList>
    </citation>
    <scope>NUCLEOTIDE SEQUENCE [LARGE SCALE GENOMIC DNA]</scope>
    <source>
        <strain evidence="3">JCM 16953</strain>
    </source>
</reference>
<name>A0ABP7IH71_9ACTN</name>
<sequence>MYRVEVRQCLLAADHWLWEWRVLSRWGLVAHEGGGCGSEEEARRDGEEAAARLSEARQRGTWRG</sequence>
<evidence type="ECO:0000313" key="3">
    <source>
        <dbReference type="Proteomes" id="UP001501821"/>
    </source>
</evidence>
<feature type="region of interest" description="Disordered" evidence="1">
    <location>
        <begin position="33"/>
        <end position="64"/>
    </location>
</feature>
<dbReference type="RefSeq" id="WP_344774944.1">
    <property type="nucleotide sequence ID" value="NZ_BAABAH010000006.1"/>
</dbReference>
<dbReference type="EMBL" id="BAABAH010000006">
    <property type="protein sequence ID" value="GAA3818381.1"/>
    <property type="molecule type" value="Genomic_DNA"/>
</dbReference>
<evidence type="ECO:0008006" key="4">
    <source>
        <dbReference type="Google" id="ProtNLM"/>
    </source>
</evidence>
<feature type="compositionally biased region" description="Basic and acidic residues" evidence="1">
    <location>
        <begin position="40"/>
        <end position="58"/>
    </location>
</feature>
<evidence type="ECO:0000256" key="1">
    <source>
        <dbReference type="SAM" id="MobiDB-lite"/>
    </source>
</evidence>
<evidence type="ECO:0000313" key="2">
    <source>
        <dbReference type="EMBL" id="GAA3818381.1"/>
    </source>
</evidence>
<organism evidence="2 3">
    <name type="scientific">Nocardioides panacisoli</name>
    <dbReference type="NCBI Taxonomy" id="627624"/>
    <lineage>
        <taxon>Bacteria</taxon>
        <taxon>Bacillati</taxon>
        <taxon>Actinomycetota</taxon>
        <taxon>Actinomycetes</taxon>
        <taxon>Propionibacteriales</taxon>
        <taxon>Nocardioidaceae</taxon>
        <taxon>Nocardioides</taxon>
    </lineage>
</organism>
<comment type="caution">
    <text evidence="2">The sequence shown here is derived from an EMBL/GenBank/DDBJ whole genome shotgun (WGS) entry which is preliminary data.</text>
</comment>